<proteinExistence type="predicted"/>
<evidence type="ECO:0000313" key="3">
    <source>
        <dbReference type="Proteomes" id="UP000594778"/>
    </source>
</evidence>
<feature type="compositionally biased region" description="Polar residues" evidence="1">
    <location>
        <begin position="10"/>
        <end position="30"/>
    </location>
</feature>
<dbReference type="AlphaFoldDB" id="A0A7T2S119"/>
<dbReference type="Proteomes" id="UP000594778">
    <property type="component" value="Chromosome"/>
</dbReference>
<sequence length="274" mass="29423">MDKEKPSEQVLASPTLNPNSGKPTASPRETTAVSLTPNVTNARVYTRYVPGTSARIRVAGDEVAALLQKPKGHVSKEEITGQLEKLSRMDAGGEPLQGAEFLNRQSLFMAVLTRGVSEGLLTPQEVTSYRVFNQAAVGAMAMSGGGARTGAVGLGKAQQLPATTSRHIPRSGIVVMRRSKWSVPENVRDRIPKSWGDSKPNKKGVGERWQDPNDKGNGVRVDQGNPMNSQPVQQVDHVLVRSGGKVIGRDGNPIAGSIESNFEKAHIPLTDYVK</sequence>
<accession>A0A7T2S119</accession>
<feature type="compositionally biased region" description="Basic and acidic residues" evidence="1">
    <location>
        <begin position="204"/>
        <end position="214"/>
    </location>
</feature>
<evidence type="ECO:0000313" key="2">
    <source>
        <dbReference type="EMBL" id="QPS06929.1"/>
    </source>
</evidence>
<feature type="region of interest" description="Disordered" evidence="1">
    <location>
        <begin position="1"/>
        <end position="30"/>
    </location>
</feature>
<name>A0A7T2S119_DELAC</name>
<evidence type="ECO:0000256" key="1">
    <source>
        <dbReference type="SAM" id="MobiDB-lite"/>
    </source>
</evidence>
<dbReference type="RefSeq" id="WP_197954531.1">
    <property type="nucleotide sequence ID" value="NZ_CP065668.1"/>
</dbReference>
<gene>
    <name evidence="2" type="ORF">I6G66_21875</name>
</gene>
<organism evidence="2 3">
    <name type="scientific">Delftia acidovorans</name>
    <name type="common">Pseudomonas acidovorans</name>
    <name type="synonym">Comamonas acidovorans</name>
    <dbReference type="NCBI Taxonomy" id="80866"/>
    <lineage>
        <taxon>Bacteria</taxon>
        <taxon>Pseudomonadati</taxon>
        <taxon>Pseudomonadota</taxon>
        <taxon>Betaproteobacteria</taxon>
        <taxon>Burkholderiales</taxon>
        <taxon>Comamonadaceae</taxon>
        <taxon>Delftia</taxon>
    </lineage>
</organism>
<reference evidence="2 3" key="1">
    <citation type="submission" date="2020-12" db="EMBL/GenBank/DDBJ databases">
        <title>FDA dAtabase for Regulatory Grade micrObial Sequences (FDA-ARGOS): Supporting development and validation of Infectious Disease Dx tests.</title>
        <authorList>
            <person name="Sproer C."/>
            <person name="Gronow S."/>
            <person name="Severitt S."/>
            <person name="Schroder I."/>
            <person name="Tallon L."/>
            <person name="Sadzewicz L."/>
            <person name="Zhao X."/>
            <person name="Boylan J."/>
            <person name="Ott S."/>
            <person name="Bowen H."/>
            <person name="Vavikolanu K."/>
            <person name="Mehta A."/>
            <person name="Aluvathingal J."/>
            <person name="Nadendla S."/>
            <person name="Lowell S."/>
            <person name="Myers T."/>
            <person name="Yan Y."/>
            <person name="Sichtig H."/>
        </authorList>
    </citation>
    <scope>NUCLEOTIDE SEQUENCE [LARGE SCALE GENOMIC DNA]</scope>
    <source>
        <strain evidence="2 3">FDAARGOS_909</strain>
    </source>
</reference>
<dbReference type="EMBL" id="CP065668">
    <property type="protein sequence ID" value="QPS06929.1"/>
    <property type="molecule type" value="Genomic_DNA"/>
</dbReference>
<feature type="region of interest" description="Disordered" evidence="1">
    <location>
        <begin position="190"/>
        <end position="230"/>
    </location>
</feature>
<protein>
    <submittedName>
        <fullName evidence="2">Uncharacterized protein</fullName>
    </submittedName>
</protein>